<organism evidence="1 2">
    <name type="scientific">Schistosoma haematobium</name>
    <name type="common">Blood fluke</name>
    <dbReference type="NCBI Taxonomy" id="6185"/>
    <lineage>
        <taxon>Eukaryota</taxon>
        <taxon>Metazoa</taxon>
        <taxon>Spiralia</taxon>
        <taxon>Lophotrochozoa</taxon>
        <taxon>Platyhelminthes</taxon>
        <taxon>Trematoda</taxon>
        <taxon>Digenea</taxon>
        <taxon>Strigeidida</taxon>
        <taxon>Schistosomatoidea</taxon>
        <taxon>Schistosomatidae</taxon>
        <taxon>Schistosoma</taxon>
    </lineage>
</organism>
<dbReference type="RefSeq" id="XP_051067027.1">
    <property type="nucleotide sequence ID" value="XM_051216437.1"/>
</dbReference>
<keyword evidence="2" id="KW-1185">Reference proteome</keyword>
<gene>
    <name evidence="1" type="ORF">MS3_00008092</name>
</gene>
<reference evidence="1" key="3">
    <citation type="submission" date="2021-06" db="EMBL/GenBank/DDBJ databases">
        <title>Chromosome-level genome assembly for S. haematobium.</title>
        <authorList>
            <person name="Stroehlein A.J."/>
        </authorList>
    </citation>
    <scope>NUCLEOTIDE SEQUENCE</scope>
</reference>
<evidence type="ECO:0000313" key="1">
    <source>
        <dbReference type="EMBL" id="KAH9583800.1"/>
    </source>
</evidence>
<comment type="caution">
    <text evidence="1">The sequence shown here is derived from an EMBL/GenBank/DDBJ whole genome shotgun (WGS) entry which is preliminary data.</text>
</comment>
<dbReference type="Proteomes" id="UP000471633">
    <property type="component" value="Unassembled WGS sequence"/>
</dbReference>
<accession>A0A922LGN9</accession>
<dbReference type="GeneID" id="24594949"/>
<sequence length="122" mass="14249">MASAQVYRFQQRISNLQSHHKLASIRHCEAVSNYISQNNELMKSLMAHLKGPDKSVKRTKRITKPRTTHPQINSSYYCTPLICRWIWYLSSVDRHMILLSKYILLTDDGCASYVELLFLSMK</sequence>
<reference evidence="1" key="4">
    <citation type="journal article" date="2022" name="PLoS Pathog.">
        <title>Chromosome-level genome of Schistosoma haematobium underpins genome-wide explorations of molecular variation.</title>
        <authorList>
            <person name="Stroehlein A.J."/>
            <person name="Korhonen P.K."/>
            <person name="Lee V.V."/>
            <person name="Ralph S.A."/>
            <person name="Mentink-Kane M."/>
            <person name="You H."/>
            <person name="McManus D.P."/>
            <person name="Tchuente L.T."/>
            <person name="Stothard J.R."/>
            <person name="Kaur P."/>
            <person name="Dudchenko O."/>
            <person name="Aiden E.L."/>
            <person name="Yang B."/>
            <person name="Yang H."/>
            <person name="Emery A.M."/>
            <person name="Webster B.L."/>
            <person name="Brindley P.J."/>
            <person name="Rollinson D."/>
            <person name="Chang B.C.H."/>
            <person name="Gasser R.B."/>
            <person name="Young N.D."/>
        </authorList>
    </citation>
    <scope>NUCLEOTIDE SEQUENCE</scope>
</reference>
<evidence type="ECO:0000313" key="2">
    <source>
        <dbReference type="Proteomes" id="UP000471633"/>
    </source>
</evidence>
<dbReference type="CTD" id="24594949"/>
<name>A0A922LGN9_SCHHA</name>
<proteinExistence type="predicted"/>
<dbReference type="EMBL" id="AMPZ03000005">
    <property type="protein sequence ID" value="KAH9583800.1"/>
    <property type="molecule type" value="Genomic_DNA"/>
</dbReference>
<reference evidence="1" key="2">
    <citation type="journal article" date="2019" name="Gigascience">
        <title>High-quality Schistosoma haematobium genome achieved by single-molecule and long-range sequencing.</title>
        <authorList>
            <person name="Stroehlein A.J."/>
            <person name="Korhonen P.K."/>
            <person name="Chong T.M."/>
            <person name="Lim Y.L."/>
            <person name="Chan K.G."/>
            <person name="Webster B."/>
            <person name="Rollinson D."/>
            <person name="Brindley P.J."/>
            <person name="Gasser R.B."/>
            <person name="Young N.D."/>
        </authorList>
    </citation>
    <scope>NUCLEOTIDE SEQUENCE</scope>
</reference>
<reference evidence="1" key="1">
    <citation type="journal article" date="2012" name="Nat. Genet.">
        <title>Whole-genome sequence of Schistosoma haematobium.</title>
        <authorList>
            <person name="Young N.D."/>
            <person name="Jex A.R."/>
            <person name="Li B."/>
            <person name="Liu S."/>
            <person name="Yang L."/>
            <person name="Xiong Z."/>
            <person name="Li Y."/>
            <person name="Cantacessi C."/>
            <person name="Hall R.S."/>
            <person name="Xu X."/>
            <person name="Chen F."/>
            <person name="Wu X."/>
            <person name="Zerlotini A."/>
            <person name="Oliveira G."/>
            <person name="Hofmann A."/>
            <person name="Zhang G."/>
            <person name="Fang X."/>
            <person name="Kang Y."/>
            <person name="Campbell B.E."/>
            <person name="Loukas A."/>
            <person name="Ranganathan S."/>
            <person name="Rollinson D."/>
            <person name="Rinaldi G."/>
            <person name="Brindley P.J."/>
            <person name="Yang H."/>
            <person name="Wang J."/>
            <person name="Wang J."/>
            <person name="Gasser R.B."/>
        </authorList>
    </citation>
    <scope>NUCLEOTIDE SEQUENCE</scope>
</reference>
<protein>
    <submittedName>
        <fullName evidence="1">Uncharacterized protein</fullName>
    </submittedName>
</protein>
<dbReference type="AlphaFoldDB" id="A0A922LGN9"/>